<dbReference type="Pfam" id="PF21135">
    <property type="entry name" value="DRL_cat"/>
    <property type="match status" value="1"/>
</dbReference>
<dbReference type="InterPro" id="IPR036291">
    <property type="entry name" value="NAD(P)-bd_dom_sf"/>
</dbReference>
<evidence type="ECO:0000259" key="1">
    <source>
        <dbReference type="Pfam" id="PF03447"/>
    </source>
</evidence>
<dbReference type="PANTHER" id="PTHR37850:SF1">
    <property type="entry name" value="SAF DOMAIN PROTEIN"/>
    <property type="match status" value="1"/>
</dbReference>
<dbReference type="GO" id="GO:0016491">
    <property type="term" value="F:oxidoreductase activity"/>
    <property type="evidence" value="ECO:0007669"/>
    <property type="project" value="InterPro"/>
</dbReference>
<reference evidence="3 4" key="1">
    <citation type="submission" date="2017-09" db="EMBL/GenBank/DDBJ databases">
        <title>Depth-based differentiation of microbial function through sediment-hosted aquifers and enrichment of novel symbionts in the deep terrestrial subsurface.</title>
        <authorList>
            <person name="Probst A.J."/>
            <person name="Ladd B."/>
            <person name="Jarett J.K."/>
            <person name="Geller-Mcgrath D.E."/>
            <person name="Sieber C.M."/>
            <person name="Emerson J.B."/>
            <person name="Anantharaman K."/>
            <person name="Thomas B.C."/>
            <person name="Malmstrom R."/>
            <person name="Stieglmeier M."/>
            <person name="Klingl A."/>
            <person name="Woyke T."/>
            <person name="Ryan C.M."/>
            <person name="Banfield J.F."/>
        </authorList>
    </citation>
    <scope>NUCLEOTIDE SEQUENCE [LARGE SCALE GENOMIC DNA]</scope>
    <source>
        <strain evidence="3">CG17_big_fil_post_rev_8_21_14_2_50_48_46</strain>
    </source>
</reference>
<feature type="domain" description="Oxidoreductase DRL-like catalytic" evidence="2">
    <location>
        <begin position="116"/>
        <end position="274"/>
    </location>
</feature>
<accession>A0A2M7GAF1</accession>
<gene>
    <name evidence="3" type="ORF">COW36_03000</name>
</gene>
<proteinExistence type="predicted"/>
<evidence type="ECO:0000313" key="4">
    <source>
        <dbReference type="Proteomes" id="UP000231019"/>
    </source>
</evidence>
<dbReference type="Gene3D" id="3.40.50.720">
    <property type="entry name" value="NAD(P)-binding Rossmann-like Domain"/>
    <property type="match status" value="1"/>
</dbReference>
<dbReference type="EMBL" id="PFFQ01000006">
    <property type="protein sequence ID" value="PIW19116.1"/>
    <property type="molecule type" value="Genomic_DNA"/>
</dbReference>
<dbReference type="InterPro" id="IPR005106">
    <property type="entry name" value="Asp/hSer_DH_NAD-bd"/>
</dbReference>
<dbReference type="SUPFAM" id="SSF51735">
    <property type="entry name" value="NAD(P)-binding Rossmann-fold domains"/>
    <property type="match status" value="1"/>
</dbReference>
<dbReference type="InterPro" id="IPR048423">
    <property type="entry name" value="DRL_cat"/>
</dbReference>
<evidence type="ECO:0000259" key="2">
    <source>
        <dbReference type="Pfam" id="PF21135"/>
    </source>
</evidence>
<sequence>MNCRIGIVGSGFVANGFGRLLQRIAPQWPLTAVLTRRNPAEIPPCFQTVAVPSERLDDFLARCDLVVECSGDIRHATEVIETALQAGKSVVTMHCEWHVTVGSALVSQGLLTEAEGDQPGSLAALREEVLSMGFEPWVYGNIKQFLNHTPTPEDMLYWSSRQGIRLRQTTAFTDGTKLQFEQALVANGLGAEILETGLAGPAASDLNIGGRLLAERASEFGQAISDYLMAPSLPPGVFITATHQAEDQPALQYLKLGPGPWYTLYRPYHLCQYEMLKTVRRVIQGGGPLLNNGPHPAISVRAVAKKLLLPGDLIENALGSFELRGEAVRWRDDPEHLPLGLIQDAVIQQRIEPGQVLTWADVELPDSRALALVRKRI</sequence>
<feature type="domain" description="Aspartate/homoserine dehydrogenase NAD-binding" evidence="1">
    <location>
        <begin position="9"/>
        <end position="93"/>
    </location>
</feature>
<protein>
    <submittedName>
        <fullName evidence="3">NAD(P)-dependent oxidoreductase</fullName>
    </submittedName>
</protein>
<dbReference type="Pfam" id="PF03447">
    <property type="entry name" value="NAD_binding_3"/>
    <property type="match status" value="1"/>
</dbReference>
<dbReference type="AlphaFoldDB" id="A0A2M7GAF1"/>
<evidence type="ECO:0000313" key="3">
    <source>
        <dbReference type="EMBL" id="PIW19116.1"/>
    </source>
</evidence>
<organism evidence="3 4">
    <name type="scientific">bacterium (Candidatus Blackallbacteria) CG17_big_fil_post_rev_8_21_14_2_50_48_46</name>
    <dbReference type="NCBI Taxonomy" id="2014261"/>
    <lineage>
        <taxon>Bacteria</taxon>
        <taxon>Candidatus Blackallbacteria</taxon>
    </lineage>
</organism>
<dbReference type="PANTHER" id="PTHR37850">
    <property type="entry name" value="STRU PROTEIN"/>
    <property type="match status" value="1"/>
</dbReference>
<dbReference type="GO" id="GO:0050661">
    <property type="term" value="F:NADP binding"/>
    <property type="evidence" value="ECO:0007669"/>
    <property type="project" value="InterPro"/>
</dbReference>
<comment type="caution">
    <text evidence="3">The sequence shown here is derived from an EMBL/GenBank/DDBJ whole genome shotgun (WGS) entry which is preliminary data.</text>
</comment>
<dbReference type="Proteomes" id="UP000231019">
    <property type="component" value="Unassembled WGS sequence"/>
</dbReference>
<name>A0A2M7GAF1_9BACT</name>